<keyword evidence="2" id="KW-1185">Reference proteome</keyword>
<gene>
    <name evidence="1" type="ORF">SAMN04487779_10614</name>
</gene>
<accession>A0A1G7E4M0</accession>
<reference evidence="1 2" key="1">
    <citation type="submission" date="2016-10" db="EMBL/GenBank/DDBJ databases">
        <authorList>
            <person name="de Groot N.N."/>
        </authorList>
    </citation>
    <scope>NUCLEOTIDE SEQUENCE [LARGE SCALE GENOMIC DNA]</scope>
    <source>
        <strain evidence="1 2">CPCC 100156</strain>
    </source>
</reference>
<organism evidence="1 2">
    <name type="scientific">Belnapia rosea</name>
    <dbReference type="NCBI Taxonomy" id="938405"/>
    <lineage>
        <taxon>Bacteria</taxon>
        <taxon>Pseudomonadati</taxon>
        <taxon>Pseudomonadota</taxon>
        <taxon>Alphaproteobacteria</taxon>
        <taxon>Acetobacterales</taxon>
        <taxon>Roseomonadaceae</taxon>
        <taxon>Belnapia</taxon>
    </lineage>
</organism>
<sequence>MLRHLLRWWGSQLVQLWPWHGAAQAGPQRVLWLDSADRPEPAVTVSWQHRRTDRQVGPFLPDAAGRQALRQAVRAAGHAPVILRLPPGTLLERETVLPLAAEHDAEAALRYDLDRLTPFRAADLIWSSEAVGRDHRRGLLHLRLLLIPRAAVEEVLAMTAAAGIAVSALQGPGADGTVRRIALESRSCPPWHRALLRGAALACVGLALASVGAPFLRQAALLTALDARIAASQPLAREASDLRRQLTEETASGDIITATQLEFGNALSLLAAVTDALPDDTFLLGLTLKQRQLVLRGQSGNAARLIALLAASETIRSPSFAAPVTRAAGDGQDQFTIAATLGR</sequence>
<proteinExistence type="predicted"/>
<dbReference type="InterPro" id="IPR043129">
    <property type="entry name" value="ATPase_NBD"/>
</dbReference>
<dbReference type="AlphaFoldDB" id="A0A1G7E4M0"/>
<dbReference type="SUPFAM" id="SSF53067">
    <property type="entry name" value="Actin-like ATPase domain"/>
    <property type="match status" value="1"/>
</dbReference>
<evidence type="ECO:0000313" key="1">
    <source>
        <dbReference type="EMBL" id="SDE58539.1"/>
    </source>
</evidence>
<dbReference type="Pfam" id="PF05137">
    <property type="entry name" value="PilN"/>
    <property type="match status" value="1"/>
</dbReference>
<evidence type="ECO:0000313" key="2">
    <source>
        <dbReference type="Proteomes" id="UP000198925"/>
    </source>
</evidence>
<dbReference type="Proteomes" id="UP000198925">
    <property type="component" value="Unassembled WGS sequence"/>
</dbReference>
<dbReference type="STRING" id="938405.SAMN02927895_05478"/>
<protein>
    <recommendedName>
        <fullName evidence="3">General secretion pathway protein L</fullName>
    </recommendedName>
</protein>
<name>A0A1G7E4M0_9PROT</name>
<dbReference type="InterPro" id="IPR007813">
    <property type="entry name" value="PilN"/>
</dbReference>
<dbReference type="EMBL" id="FMZX01000061">
    <property type="protein sequence ID" value="SDE58539.1"/>
    <property type="molecule type" value="Genomic_DNA"/>
</dbReference>
<evidence type="ECO:0008006" key="3">
    <source>
        <dbReference type="Google" id="ProtNLM"/>
    </source>
</evidence>